<feature type="domain" description="C2" evidence="2">
    <location>
        <begin position="5"/>
        <end position="120"/>
    </location>
</feature>
<dbReference type="SMART" id="SM00239">
    <property type="entry name" value="C2"/>
    <property type="match status" value="1"/>
</dbReference>
<keyword evidence="6" id="KW-1185">Reference proteome</keyword>
<dbReference type="AlphaFoldDB" id="L8GW88"/>
<gene>
    <name evidence="5" type="ORF">ACA1_062260</name>
</gene>
<dbReference type="Pfam" id="PF00651">
    <property type="entry name" value="BTB"/>
    <property type="match status" value="1"/>
</dbReference>
<dbReference type="PRINTS" id="PR00360">
    <property type="entry name" value="C2DOMAIN"/>
</dbReference>
<dbReference type="PROSITE" id="PS50097">
    <property type="entry name" value="BTB"/>
    <property type="match status" value="2"/>
</dbReference>
<dbReference type="InterPro" id="IPR011333">
    <property type="entry name" value="SKP1/BTB/POZ_sf"/>
</dbReference>
<dbReference type="InterPro" id="IPR000008">
    <property type="entry name" value="C2_dom"/>
</dbReference>
<dbReference type="SUPFAM" id="SSF49562">
    <property type="entry name" value="C2 domain (Calcium/lipid-binding domain, CaLB)"/>
    <property type="match status" value="1"/>
</dbReference>
<dbReference type="InterPro" id="IPR035892">
    <property type="entry name" value="C2_domain_sf"/>
</dbReference>
<evidence type="ECO:0000313" key="5">
    <source>
        <dbReference type="EMBL" id="ELR17484.1"/>
    </source>
</evidence>
<dbReference type="CDD" id="cd18186">
    <property type="entry name" value="BTB_POZ_ZBTB_KLHL-like"/>
    <property type="match status" value="1"/>
</dbReference>
<evidence type="ECO:0000256" key="1">
    <source>
        <dbReference type="SAM" id="MobiDB-lite"/>
    </source>
</evidence>
<name>L8GW88_ACACF</name>
<feature type="domain" description="WWE" evidence="4">
    <location>
        <begin position="324"/>
        <end position="407"/>
    </location>
</feature>
<dbReference type="Proteomes" id="UP000011083">
    <property type="component" value="Unassembled WGS sequence"/>
</dbReference>
<dbReference type="Gene3D" id="3.30.720.50">
    <property type="match status" value="1"/>
</dbReference>
<dbReference type="InterPro" id="IPR037197">
    <property type="entry name" value="WWE_dom_sf"/>
</dbReference>
<protein>
    <submittedName>
        <fullName evidence="5">C2 domain containing protein</fullName>
    </submittedName>
</protein>
<dbReference type="PANTHER" id="PTHR24413">
    <property type="entry name" value="SPECKLE-TYPE POZ PROTEIN"/>
    <property type="match status" value="1"/>
</dbReference>
<dbReference type="PROSITE" id="PS50004">
    <property type="entry name" value="C2"/>
    <property type="match status" value="1"/>
</dbReference>
<dbReference type="Gene3D" id="2.60.40.150">
    <property type="entry name" value="C2 domain"/>
    <property type="match status" value="1"/>
</dbReference>
<dbReference type="VEuPathDB" id="AmoebaDB:ACA1_062260"/>
<dbReference type="SUPFAM" id="SSF117839">
    <property type="entry name" value="WWE domain"/>
    <property type="match status" value="1"/>
</dbReference>
<accession>L8GW88</accession>
<dbReference type="EMBL" id="KB007974">
    <property type="protein sequence ID" value="ELR17484.1"/>
    <property type="molecule type" value="Genomic_DNA"/>
</dbReference>
<feature type="domain" description="BTB" evidence="3">
    <location>
        <begin position="196"/>
        <end position="308"/>
    </location>
</feature>
<dbReference type="SUPFAM" id="SSF54695">
    <property type="entry name" value="POZ domain"/>
    <property type="match status" value="2"/>
</dbReference>
<dbReference type="RefSeq" id="XP_004339497.1">
    <property type="nucleotide sequence ID" value="XM_004339449.1"/>
</dbReference>
<evidence type="ECO:0000259" key="4">
    <source>
        <dbReference type="PROSITE" id="PS50918"/>
    </source>
</evidence>
<dbReference type="InterPro" id="IPR000210">
    <property type="entry name" value="BTB/POZ_dom"/>
</dbReference>
<feature type="domain" description="BTB" evidence="3">
    <location>
        <begin position="497"/>
        <end position="564"/>
    </location>
</feature>
<dbReference type="Pfam" id="PF00168">
    <property type="entry name" value="C2"/>
    <property type="match status" value="1"/>
</dbReference>
<dbReference type="InterPro" id="IPR004170">
    <property type="entry name" value="WWE_dom"/>
</dbReference>
<proteinExistence type="predicted"/>
<feature type="region of interest" description="Disordered" evidence="1">
    <location>
        <begin position="396"/>
        <end position="429"/>
    </location>
</feature>
<sequence>MKLLRRTSLLGSDGSRDVHLLRGTAEVVLVEGRNLAIRDSCGTSDPYVILRLGDKKYSSTIKYKTLNPVWKEKFTFQIHADEALHCDVWDKDKFLRDDPLGNVVLHLGSNLARTFVLFTVVDVWVPLENVECGELHFQILYRTFADDLQKSFQAIEMLPLQIASLVATPIMWTEAGKCKQALADHLASLVNNEEWADVEFVLDADGDKRIFGHSAILASRCPVFQSSLPKSAARKRSASRRASSADVQLSGEFGFSRNASPKLETITGMSSSRLKEKRRARVLIKEHKADVFLAMLHFLYTGAVPSVPCFGYTLRKQEEKPEQGAAKAEEPPKPPVRWTWFADPDWADFEPEVNDELEKAYQQAVTANDGNSIRVRVDSERFVEVRVGSSLYQKRYDDESRQRSVKREDPSVGSSEQSSSSSSSTPTDRLSQFNAQQLMAKQDLDVRLAKIAIEYSLSDAFVLQCENAIRFGEYSLTELPVNLVDDLKKAIETTDYAQVTVVVADDADESVHHEVLAHPCFLALSPFFRAILQSGMKEAQEKRIELTEVTRDCFLLVLEFLHTGLFAKFPTEYALEMLRISDQYDISPHLRQMIEQFIATHLLESHNAIAIYHYAVLNNAANLEATALAAIKRNAAYPAWTKRNREALATLNPTAHQTVFGS</sequence>
<dbReference type="Pfam" id="PF02825">
    <property type="entry name" value="WWE"/>
    <property type="match status" value="1"/>
</dbReference>
<dbReference type="OrthoDB" id="270970at2759"/>
<evidence type="ECO:0000259" key="2">
    <source>
        <dbReference type="PROSITE" id="PS50004"/>
    </source>
</evidence>
<evidence type="ECO:0000259" key="3">
    <source>
        <dbReference type="PROSITE" id="PS50097"/>
    </source>
</evidence>
<feature type="compositionally biased region" description="Basic and acidic residues" evidence="1">
    <location>
        <begin position="396"/>
        <end position="410"/>
    </location>
</feature>
<organism evidence="5 6">
    <name type="scientific">Acanthamoeba castellanii (strain ATCC 30010 / Neff)</name>
    <dbReference type="NCBI Taxonomy" id="1257118"/>
    <lineage>
        <taxon>Eukaryota</taxon>
        <taxon>Amoebozoa</taxon>
        <taxon>Discosea</taxon>
        <taxon>Longamoebia</taxon>
        <taxon>Centramoebida</taxon>
        <taxon>Acanthamoebidae</taxon>
        <taxon>Acanthamoeba</taxon>
    </lineage>
</organism>
<evidence type="ECO:0000313" key="6">
    <source>
        <dbReference type="Proteomes" id="UP000011083"/>
    </source>
</evidence>
<feature type="compositionally biased region" description="Low complexity" evidence="1">
    <location>
        <begin position="411"/>
        <end position="424"/>
    </location>
</feature>
<dbReference type="GeneID" id="14917924"/>
<reference evidence="5 6" key="1">
    <citation type="journal article" date="2013" name="Genome Biol.">
        <title>Genome of Acanthamoeba castellanii highlights extensive lateral gene transfer and early evolution of tyrosine kinase signaling.</title>
        <authorList>
            <person name="Clarke M."/>
            <person name="Lohan A.J."/>
            <person name="Liu B."/>
            <person name="Lagkouvardos I."/>
            <person name="Roy S."/>
            <person name="Zafar N."/>
            <person name="Bertelli C."/>
            <person name="Schilde C."/>
            <person name="Kianianmomeni A."/>
            <person name="Burglin T.R."/>
            <person name="Frech C."/>
            <person name="Turcotte B."/>
            <person name="Kopec K.O."/>
            <person name="Synnott J.M."/>
            <person name="Choo C."/>
            <person name="Paponov I."/>
            <person name="Finkler A."/>
            <person name="Soon Heng Tan C."/>
            <person name="Hutchins A.P."/>
            <person name="Weinmeier T."/>
            <person name="Rattei T."/>
            <person name="Chu J.S."/>
            <person name="Gimenez G."/>
            <person name="Irimia M."/>
            <person name="Rigden D.J."/>
            <person name="Fitzpatrick D.A."/>
            <person name="Lorenzo-Morales J."/>
            <person name="Bateman A."/>
            <person name="Chiu C.H."/>
            <person name="Tang P."/>
            <person name="Hegemann P."/>
            <person name="Fromm H."/>
            <person name="Raoult D."/>
            <person name="Greub G."/>
            <person name="Miranda-Saavedra D."/>
            <person name="Chen N."/>
            <person name="Nash P."/>
            <person name="Ginger M.L."/>
            <person name="Horn M."/>
            <person name="Schaap P."/>
            <person name="Caler L."/>
            <person name="Loftus B."/>
        </authorList>
    </citation>
    <scope>NUCLEOTIDE SEQUENCE [LARGE SCALE GENOMIC DNA]</scope>
    <source>
        <strain evidence="5 6">Neff</strain>
    </source>
</reference>
<dbReference type="Gene3D" id="3.30.710.10">
    <property type="entry name" value="Potassium Channel Kv1.1, Chain A"/>
    <property type="match status" value="2"/>
</dbReference>
<dbReference type="STRING" id="1257118.L8GW88"/>
<dbReference type="KEGG" id="acan:ACA1_062260"/>
<dbReference type="SMART" id="SM00225">
    <property type="entry name" value="BTB"/>
    <property type="match status" value="2"/>
</dbReference>
<dbReference type="PROSITE" id="PS50918">
    <property type="entry name" value="WWE"/>
    <property type="match status" value="1"/>
</dbReference>